<evidence type="ECO:0000313" key="2">
    <source>
        <dbReference type="EMBL" id="KAJ7017056.1"/>
    </source>
</evidence>
<evidence type="ECO:0000256" key="1">
    <source>
        <dbReference type="SAM" id="MobiDB-lite"/>
    </source>
</evidence>
<reference evidence="2" key="1">
    <citation type="submission" date="2023-03" db="EMBL/GenBank/DDBJ databases">
        <title>Massive genome expansion in bonnet fungi (Mycena s.s.) driven by repeated elements and novel gene families across ecological guilds.</title>
        <authorList>
            <consortium name="Lawrence Berkeley National Laboratory"/>
            <person name="Harder C.B."/>
            <person name="Miyauchi S."/>
            <person name="Viragh M."/>
            <person name="Kuo A."/>
            <person name="Thoen E."/>
            <person name="Andreopoulos B."/>
            <person name="Lu D."/>
            <person name="Skrede I."/>
            <person name="Drula E."/>
            <person name="Henrissat B."/>
            <person name="Morin E."/>
            <person name="Kohler A."/>
            <person name="Barry K."/>
            <person name="LaButti K."/>
            <person name="Morin E."/>
            <person name="Salamov A."/>
            <person name="Lipzen A."/>
            <person name="Mereny Z."/>
            <person name="Hegedus B."/>
            <person name="Baldrian P."/>
            <person name="Stursova M."/>
            <person name="Weitz H."/>
            <person name="Taylor A."/>
            <person name="Grigoriev I.V."/>
            <person name="Nagy L.G."/>
            <person name="Martin F."/>
            <person name="Kauserud H."/>
        </authorList>
    </citation>
    <scope>NUCLEOTIDE SEQUENCE</scope>
    <source>
        <strain evidence="2">CBHHK200</strain>
    </source>
</reference>
<gene>
    <name evidence="2" type="ORF">C8F04DRAFT_482723</name>
</gene>
<feature type="compositionally biased region" description="Basic and acidic residues" evidence="1">
    <location>
        <begin position="56"/>
        <end position="66"/>
    </location>
</feature>
<protein>
    <submittedName>
        <fullName evidence="2">Uncharacterized protein</fullName>
    </submittedName>
</protein>
<sequence length="149" mass="16742">MLRAKHSRQLLSAHAHLFSLHPLHNRLHYGARGDSQTLFLRAFTPRTQAAEAAETGNEHNESRIDYDTSGGDRSCREQRAYSHTPHPPPTHPLSYYAPTSRRGVRYVRARGALLGGRRIRGNVTTLTPPSRSERFALVASTPTPSLYQF</sequence>
<accession>A0AAD6RX41</accession>
<dbReference type="EMBL" id="JARJCM010000439">
    <property type="protein sequence ID" value="KAJ7017056.1"/>
    <property type="molecule type" value="Genomic_DNA"/>
</dbReference>
<evidence type="ECO:0000313" key="3">
    <source>
        <dbReference type="Proteomes" id="UP001218188"/>
    </source>
</evidence>
<organism evidence="2 3">
    <name type="scientific">Mycena alexandri</name>
    <dbReference type="NCBI Taxonomy" id="1745969"/>
    <lineage>
        <taxon>Eukaryota</taxon>
        <taxon>Fungi</taxon>
        <taxon>Dikarya</taxon>
        <taxon>Basidiomycota</taxon>
        <taxon>Agaricomycotina</taxon>
        <taxon>Agaricomycetes</taxon>
        <taxon>Agaricomycetidae</taxon>
        <taxon>Agaricales</taxon>
        <taxon>Marasmiineae</taxon>
        <taxon>Mycenaceae</taxon>
        <taxon>Mycena</taxon>
    </lineage>
</organism>
<comment type="caution">
    <text evidence="2">The sequence shown here is derived from an EMBL/GenBank/DDBJ whole genome shotgun (WGS) entry which is preliminary data.</text>
</comment>
<name>A0AAD6RX41_9AGAR</name>
<feature type="region of interest" description="Disordered" evidence="1">
    <location>
        <begin position="49"/>
        <end position="94"/>
    </location>
</feature>
<keyword evidence="3" id="KW-1185">Reference proteome</keyword>
<dbReference type="Proteomes" id="UP001218188">
    <property type="component" value="Unassembled WGS sequence"/>
</dbReference>
<dbReference type="AlphaFoldDB" id="A0AAD6RX41"/>
<proteinExistence type="predicted"/>